<protein>
    <submittedName>
        <fullName evidence="1">Uncharacterized protein</fullName>
    </submittedName>
</protein>
<dbReference type="HOGENOM" id="CLU_2238531_0_0_1"/>
<name>A0A022VRK3_TRIRU</name>
<gene>
    <name evidence="1" type="ORF">H103_07782</name>
</gene>
<dbReference type="EMBL" id="KK207924">
    <property type="protein sequence ID" value="EZF48559.1"/>
    <property type="molecule type" value="Genomic_DNA"/>
</dbReference>
<dbReference type="AlphaFoldDB" id="A0A022VRK3"/>
<sequence>MALALMAVSPGGGVVSVCPRTAWILSSSSRDSNALMYVGQAVDWYHWMVVGRSGVGCCIAETLLARRVALIFREHGDLPREAEQIDLVLRMVWLIDAEDWRILKP</sequence>
<dbReference type="Proteomes" id="UP000023758">
    <property type="component" value="Unassembled WGS sequence"/>
</dbReference>
<organism evidence="1">
    <name type="scientific">Trichophyton rubrum CBS 288.86</name>
    <dbReference type="NCBI Taxonomy" id="1215330"/>
    <lineage>
        <taxon>Eukaryota</taxon>
        <taxon>Fungi</taxon>
        <taxon>Dikarya</taxon>
        <taxon>Ascomycota</taxon>
        <taxon>Pezizomycotina</taxon>
        <taxon>Eurotiomycetes</taxon>
        <taxon>Eurotiomycetidae</taxon>
        <taxon>Onygenales</taxon>
        <taxon>Arthrodermataceae</taxon>
        <taxon>Trichophyton</taxon>
    </lineage>
</organism>
<proteinExistence type="predicted"/>
<evidence type="ECO:0000313" key="1">
    <source>
        <dbReference type="EMBL" id="EZF48559.1"/>
    </source>
</evidence>
<reference evidence="1" key="1">
    <citation type="submission" date="2014-02" db="EMBL/GenBank/DDBJ databases">
        <title>The Genome Sequence of Trichophyton rubrum (morphotype fischeri) CBS 288.86.</title>
        <authorList>
            <consortium name="The Broad Institute Genomics Platform"/>
            <person name="Cuomo C.A."/>
            <person name="White T.C."/>
            <person name="Graser Y."/>
            <person name="Martinez-Rossi N."/>
            <person name="Heitman J."/>
            <person name="Young S.K."/>
            <person name="Zeng Q."/>
            <person name="Gargeya S."/>
            <person name="Abouelleil A."/>
            <person name="Alvarado L."/>
            <person name="Chapman S.B."/>
            <person name="Gainer-Dewar J."/>
            <person name="Goldberg J."/>
            <person name="Griggs A."/>
            <person name="Gujja S."/>
            <person name="Hansen M."/>
            <person name="Howarth C."/>
            <person name="Imamovic A."/>
            <person name="Larimer J."/>
            <person name="Martinez D."/>
            <person name="Murphy C."/>
            <person name="Pearson M.D."/>
            <person name="Persinoti G."/>
            <person name="Poon T."/>
            <person name="Priest M."/>
            <person name="Roberts A.D."/>
            <person name="Saif S."/>
            <person name="Shea T.D."/>
            <person name="Sykes S.N."/>
            <person name="Wortman J."/>
            <person name="Nusbaum C."/>
            <person name="Birren B."/>
        </authorList>
    </citation>
    <scope>NUCLEOTIDE SEQUENCE [LARGE SCALE GENOMIC DNA]</scope>
    <source>
        <strain evidence="1">CBS 288.86</strain>
    </source>
</reference>
<accession>A0A022VRK3</accession>